<name>D2UAM5_XANAP</name>
<keyword evidence="2" id="KW-1185">Reference proteome</keyword>
<protein>
    <submittedName>
        <fullName evidence="1">Uncharacterized protein</fullName>
    </submittedName>
</protein>
<organism evidence="1 2">
    <name type="scientific">Xanthomonas albilineans (strain GPE PC73 / CFBP 7063)</name>
    <dbReference type="NCBI Taxonomy" id="380358"/>
    <lineage>
        <taxon>Bacteria</taxon>
        <taxon>Pseudomonadati</taxon>
        <taxon>Pseudomonadota</taxon>
        <taxon>Gammaproteobacteria</taxon>
        <taxon>Lysobacterales</taxon>
        <taxon>Lysobacteraceae</taxon>
        <taxon>Xanthomonas</taxon>
    </lineage>
</organism>
<accession>D2UAM5</accession>
<dbReference type="RefSeq" id="WP_012914800.1">
    <property type="nucleotide sequence ID" value="NC_013722.1"/>
</dbReference>
<dbReference type="KEGG" id="xal:XALC_0237"/>
<evidence type="ECO:0000313" key="1">
    <source>
        <dbReference type="EMBL" id="CBA14782.1"/>
    </source>
</evidence>
<proteinExistence type="predicted"/>
<dbReference type="STRING" id="380358.XALC_0237"/>
<reference evidence="1 2" key="1">
    <citation type="journal article" date="2009" name="BMC Genomics">
        <title>The complete genome sequence of Xanthomonas albilineans provides new insights into the reductive genome evolution of the xylem-limited Xanthomonadaceae.</title>
        <authorList>
            <person name="Pieretti I."/>
            <person name="Royer M."/>
            <person name="Barbe V."/>
            <person name="Carrere S."/>
            <person name="Koebnik R."/>
            <person name="Cociancich S."/>
            <person name="Couloux A."/>
            <person name="Darrasse A."/>
            <person name="Gouzy J."/>
            <person name="Jacques M.A."/>
            <person name="Lauber E."/>
            <person name="Manceau C."/>
            <person name="Mangenot S."/>
            <person name="Poussier S."/>
            <person name="Segurens B."/>
            <person name="Szurek B."/>
            <person name="Verdier V."/>
            <person name="Arlat M."/>
            <person name="Rott P."/>
        </authorList>
    </citation>
    <scope>NUCLEOTIDE SEQUENCE [LARGE SCALE GENOMIC DNA]</scope>
    <source>
        <strain evidence="2">GPE PC73 / CFBP 7063</strain>
    </source>
</reference>
<dbReference type="AlphaFoldDB" id="D2UAM5"/>
<evidence type="ECO:0000313" key="2">
    <source>
        <dbReference type="Proteomes" id="UP000001890"/>
    </source>
</evidence>
<dbReference type="EMBL" id="FP565176">
    <property type="protein sequence ID" value="CBA14782.1"/>
    <property type="molecule type" value="Genomic_DNA"/>
</dbReference>
<gene>
    <name evidence="1" type="ordered locus">XALc_0237</name>
</gene>
<dbReference type="Proteomes" id="UP000001890">
    <property type="component" value="Chromosome"/>
</dbReference>
<sequence>MTISTRKQSAAFAAAGVHNMPRTRSHIWTNVVASVPEAVLSSMTSRQLAAVIAAAHKSYHDGRATNQAEVIDDAIWIGAGVDRLLPLAALKSITEDHSREPIEWSKSGDTWAVIRYRMDYNERV</sequence>